<dbReference type="GO" id="GO:0006954">
    <property type="term" value="P:inflammatory response"/>
    <property type="evidence" value="ECO:0007669"/>
    <property type="project" value="UniProtKB-KW"/>
</dbReference>
<organism evidence="7 8">
    <name type="scientific">Hucho hucho</name>
    <name type="common">huchen</name>
    <dbReference type="NCBI Taxonomy" id="62062"/>
    <lineage>
        <taxon>Eukaryota</taxon>
        <taxon>Metazoa</taxon>
        <taxon>Chordata</taxon>
        <taxon>Craniata</taxon>
        <taxon>Vertebrata</taxon>
        <taxon>Euteleostomi</taxon>
        <taxon>Actinopterygii</taxon>
        <taxon>Neopterygii</taxon>
        <taxon>Teleostei</taxon>
        <taxon>Protacanthopterygii</taxon>
        <taxon>Salmoniformes</taxon>
        <taxon>Salmonidae</taxon>
        <taxon>Salmoninae</taxon>
        <taxon>Hucho</taxon>
    </lineage>
</organism>
<dbReference type="PANTHER" id="PTHR46985:SF2">
    <property type="entry name" value="APOPTOSIS-ASSOCIATED SPECK-LIKE PROTEIN CONTAINING A CARD"/>
    <property type="match status" value="1"/>
</dbReference>
<keyword evidence="5" id="KW-0395">Inflammatory response</keyword>
<evidence type="ECO:0000256" key="3">
    <source>
        <dbReference type="ARBA" id="ARBA00022588"/>
    </source>
</evidence>
<dbReference type="InterPro" id="IPR033516">
    <property type="entry name" value="CARD8/ASC/NALP1_CARD"/>
</dbReference>
<dbReference type="FunFam" id="1.10.533.10:FF:000013">
    <property type="entry name" value="Apoptosis-associated speck-like protein containing a CARD"/>
    <property type="match status" value="1"/>
</dbReference>
<dbReference type="GO" id="GO:0045087">
    <property type="term" value="P:innate immune response"/>
    <property type="evidence" value="ECO:0007669"/>
    <property type="project" value="UniProtKB-KW"/>
</dbReference>
<name>A0A4W5M0C2_9TELE</name>
<dbReference type="SUPFAM" id="SSF47986">
    <property type="entry name" value="DEATH domain"/>
    <property type="match status" value="1"/>
</dbReference>
<keyword evidence="2" id="KW-0963">Cytoplasm</keyword>
<dbReference type="Pfam" id="PF00619">
    <property type="entry name" value="CARD"/>
    <property type="match status" value="1"/>
</dbReference>
<sequence>MCFLPGFVVTHFVDRHRAELIQRVTMVMPIADKLLQRGIILDEAYSNISAAQTRQEQMRELYKALKTVKIKSAFCRILQEKETYLIQELGEVVYSQYTMAKGCS</sequence>
<reference evidence="7" key="2">
    <citation type="submission" date="2025-08" db="UniProtKB">
        <authorList>
            <consortium name="Ensembl"/>
        </authorList>
    </citation>
    <scope>IDENTIFICATION</scope>
</reference>
<evidence type="ECO:0000256" key="4">
    <source>
        <dbReference type="ARBA" id="ARBA00022859"/>
    </source>
</evidence>
<evidence type="ECO:0000313" key="7">
    <source>
        <dbReference type="Ensembl" id="ENSHHUP00000031264.1"/>
    </source>
</evidence>
<evidence type="ECO:0000256" key="1">
    <source>
        <dbReference type="ARBA" id="ARBA00004514"/>
    </source>
</evidence>
<dbReference type="STRING" id="62062.ENSHHUP00000031264"/>
<dbReference type="AlphaFoldDB" id="A0A4W5M0C2"/>
<dbReference type="GeneTree" id="ENSGT00990000203949"/>
<dbReference type="CDD" id="cd08330">
    <property type="entry name" value="CARD_ASC_NALP1"/>
    <property type="match status" value="1"/>
</dbReference>
<keyword evidence="3" id="KW-0399">Innate immunity</keyword>
<feature type="domain" description="CARD" evidence="6">
    <location>
        <begin position="11"/>
        <end position="67"/>
    </location>
</feature>
<dbReference type="InterPro" id="IPR051249">
    <property type="entry name" value="NLRP_Inflammasome"/>
</dbReference>
<reference evidence="8" key="1">
    <citation type="submission" date="2018-06" db="EMBL/GenBank/DDBJ databases">
        <title>Genome assembly of Danube salmon.</title>
        <authorList>
            <person name="Macqueen D.J."/>
            <person name="Gundappa M.K."/>
        </authorList>
    </citation>
    <scope>NUCLEOTIDE SEQUENCE [LARGE SCALE GENOMIC DNA]</scope>
</reference>
<dbReference type="PANTHER" id="PTHR46985">
    <property type="entry name" value="NACHT, LRR AND PYD DOMAINS-CONTAINING PROTEIN 1"/>
    <property type="match status" value="1"/>
</dbReference>
<dbReference type="Proteomes" id="UP000314982">
    <property type="component" value="Unassembled WGS sequence"/>
</dbReference>
<protein>
    <recommendedName>
        <fullName evidence="6">CARD domain-containing protein</fullName>
    </recommendedName>
</protein>
<proteinExistence type="predicted"/>
<dbReference type="GO" id="GO:0042981">
    <property type="term" value="P:regulation of apoptotic process"/>
    <property type="evidence" value="ECO:0007669"/>
    <property type="project" value="InterPro"/>
</dbReference>
<dbReference type="InterPro" id="IPR011029">
    <property type="entry name" value="DEATH-like_dom_sf"/>
</dbReference>
<evidence type="ECO:0000256" key="2">
    <source>
        <dbReference type="ARBA" id="ARBA00022490"/>
    </source>
</evidence>
<evidence type="ECO:0000259" key="6">
    <source>
        <dbReference type="PROSITE" id="PS50209"/>
    </source>
</evidence>
<reference evidence="7" key="3">
    <citation type="submission" date="2025-09" db="UniProtKB">
        <authorList>
            <consortium name="Ensembl"/>
        </authorList>
    </citation>
    <scope>IDENTIFICATION</scope>
</reference>
<evidence type="ECO:0000256" key="5">
    <source>
        <dbReference type="ARBA" id="ARBA00023198"/>
    </source>
</evidence>
<keyword evidence="4" id="KW-0391">Immunity</keyword>
<keyword evidence="8" id="KW-1185">Reference proteome</keyword>
<comment type="subcellular location">
    <subcellularLocation>
        <location evidence="1">Cytoplasm</location>
        <location evidence="1">Cytosol</location>
    </subcellularLocation>
</comment>
<dbReference type="GO" id="GO:0005829">
    <property type="term" value="C:cytosol"/>
    <property type="evidence" value="ECO:0007669"/>
    <property type="project" value="UniProtKB-SubCell"/>
</dbReference>
<dbReference type="PROSITE" id="PS50209">
    <property type="entry name" value="CARD"/>
    <property type="match status" value="1"/>
</dbReference>
<accession>A0A4W5M0C2</accession>
<dbReference type="InterPro" id="IPR001315">
    <property type="entry name" value="CARD"/>
</dbReference>
<dbReference type="Gene3D" id="1.10.533.10">
    <property type="entry name" value="Death Domain, Fas"/>
    <property type="match status" value="1"/>
</dbReference>
<dbReference type="Ensembl" id="ENSHHUT00000032561.1">
    <property type="protein sequence ID" value="ENSHHUP00000031264.1"/>
    <property type="gene ID" value="ENSHHUG00000019871.1"/>
</dbReference>
<evidence type="ECO:0000313" key="8">
    <source>
        <dbReference type="Proteomes" id="UP000314982"/>
    </source>
</evidence>